<gene>
    <name evidence="2" type="ORF">ENS82_08850</name>
</gene>
<comment type="caution">
    <text evidence="2">The sequence shown here is derived from an EMBL/GenBank/DDBJ whole genome shotgun (WGS) entry which is preliminary data.</text>
</comment>
<dbReference type="SUPFAM" id="SSF53448">
    <property type="entry name" value="Nucleotide-diphospho-sugar transferases"/>
    <property type="match status" value="1"/>
</dbReference>
<feature type="domain" description="MobA-like NTP transferase" evidence="1">
    <location>
        <begin position="4"/>
        <end position="174"/>
    </location>
</feature>
<dbReference type="RefSeq" id="WP_409655534.1">
    <property type="nucleotide sequence ID" value="NZ_JBKBUW010000013.1"/>
</dbReference>
<dbReference type="InterPro" id="IPR025877">
    <property type="entry name" value="MobA-like_NTP_Trfase"/>
</dbReference>
<dbReference type="CDD" id="cd04182">
    <property type="entry name" value="GT_2_like_f"/>
    <property type="match status" value="1"/>
</dbReference>
<dbReference type="PANTHER" id="PTHR43777">
    <property type="entry name" value="MOLYBDENUM COFACTOR CYTIDYLYLTRANSFERASE"/>
    <property type="match status" value="1"/>
</dbReference>
<dbReference type="EMBL" id="DSWI01000018">
    <property type="protein sequence ID" value="HFG20807.1"/>
    <property type="molecule type" value="Genomic_DNA"/>
</dbReference>
<sequence length="296" mass="32117">MVDAIVLSAGRASRFGVPKFLLPAGEGHVLLTRVLEQAAFALDGRIVVVLGRAAKVARYVVERWVETTPGVDSRVKTVLNHNYRYGQSTSLKAGIRMLSGASGALVLLADMPAIEPTRLEQMREAIETKTPQILAVAASVQGQIRPPVYLSARLFPEVLRLKGDQGARAILSTRQKQIELLEWGDGLWCSDIDDWPTYRYLAYRMGWAKEPFAPIPHACVSAAQVKAKVDATLASSAVPWLAPGLLVLSGKGETHWLDLTAPYRGVWGIVVGRSGTPAQYLQLLRRATLSALSAGV</sequence>
<dbReference type="AlphaFoldDB" id="A0A7C3DX42"/>
<protein>
    <submittedName>
        <fullName evidence="2">Nucleotidyltransferase family protein</fullName>
    </submittedName>
</protein>
<keyword evidence="2" id="KW-0808">Transferase</keyword>
<evidence type="ECO:0000313" key="2">
    <source>
        <dbReference type="EMBL" id="HFG20807.1"/>
    </source>
</evidence>
<accession>A0A7C3DX42</accession>
<dbReference type="PANTHER" id="PTHR43777:SF1">
    <property type="entry name" value="MOLYBDENUM COFACTOR CYTIDYLYLTRANSFERASE"/>
    <property type="match status" value="1"/>
</dbReference>
<reference evidence="2" key="1">
    <citation type="journal article" date="2020" name="mSystems">
        <title>Genome- and Community-Level Interaction Insights into Carbon Utilization and Element Cycling Functions of Hydrothermarchaeota in Hydrothermal Sediment.</title>
        <authorList>
            <person name="Zhou Z."/>
            <person name="Liu Y."/>
            <person name="Xu W."/>
            <person name="Pan J."/>
            <person name="Luo Z.H."/>
            <person name="Li M."/>
        </authorList>
    </citation>
    <scope>NUCLEOTIDE SEQUENCE [LARGE SCALE GENOMIC DNA]</scope>
    <source>
        <strain evidence="2">SpSt-524</strain>
    </source>
</reference>
<dbReference type="Pfam" id="PF12804">
    <property type="entry name" value="NTP_transf_3"/>
    <property type="match status" value="1"/>
</dbReference>
<dbReference type="Gene3D" id="3.90.550.10">
    <property type="entry name" value="Spore Coat Polysaccharide Biosynthesis Protein SpsA, Chain A"/>
    <property type="match status" value="1"/>
</dbReference>
<dbReference type="GO" id="GO:0016779">
    <property type="term" value="F:nucleotidyltransferase activity"/>
    <property type="evidence" value="ECO:0007669"/>
    <property type="project" value="UniProtKB-ARBA"/>
</dbReference>
<proteinExistence type="predicted"/>
<name>A0A7C3DX42_MEIRU</name>
<organism evidence="2">
    <name type="scientific">Meiothermus ruber</name>
    <dbReference type="NCBI Taxonomy" id="277"/>
    <lineage>
        <taxon>Bacteria</taxon>
        <taxon>Thermotogati</taxon>
        <taxon>Deinococcota</taxon>
        <taxon>Deinococci</taxon>
        <taxon>Thermales</taxon>
        <taxon>Thermaceae</taxon>
        <taxon>Meiothermus</taxon>
    </lineage>
</organism>
<dbReference type="InterPro" id="IPR029044">
    <property type="entry name" value="Nucleotide-diphossugar_trans"/>
</dbReference>
<evidence type="ECO:0000259" key="1">
    <source>
        <dbReference type="Pfam" id="PF12804"/>
    </source>
</evidence>